<feature type="region of interest" description="Disordered" evidence="1">
    <location>
        <begin position="1"/>
        <end position="23"/>
    </location>
</feature>
<feature type="compositionally biased region" description="Basic and acidic residues" evidence="1">
    <location>
        <begin position="736"/>
        <end position="752"/>
    </location>
</feature>
<reference evidence="2 3" key="1">
    <citation type="submission" date="2018-06" db="EMBL/GenBank/DDBJ databases">
        <title>Complete Genomes of Monosporascus.</title>
        <authorList>
            <person name="Robinson A.J."/>
            <person name="Natvig D.O."/>
        </authorList>
    </citation>
    <scope>NUCLEOTIDE SEQUENCE [LARGE SCALE GENOMIC DNA]</scope>
    <source>
        <strain evidence="2 3">CBS 609.92</strain>
    </source>
</reference>
<dbReference type="Proteomes" id="UP000294003">
    <property type="component" value="Unassembled WGS sequence"/>
</dbReference>
<accession>A0ABY0H186</accession>
<sequence>MASKKSPNVGDEPNNSSEDESYDLERKITLQSINQRMTIRSTIISTYAAQWGPVEAFRELVQNWRDGIIKSFKIPEKDFQVICEENNDEIIYKVMEPGSPRRREKECLGYIRWFRQAGVGTVDITNRQATLQPWHLDMGGTSKEKDGNQAGAHGEGLKVALLVLLRRPQNHAIRCRSGSFSWTFNFTNQGRLVTSLVRMTQAATAKVQDQVKAECEKSLLPVASVPNEDVQFLIGGNGKGRDEVGYPLDRSEVTREEFKRWTKAALFLQKIAENGIVPTEEGDLIVDQHFRGNIYLKGLLLQESRVSKSASITGKKLKYGYNFAKGATNRERQSMAGTNQESGAILSIWNEALKNPAASESLVDRLHLMLNGRYPGYADVSNAKIHMPVDMLHRVKEYLLSEKFKGKWFHSVEEKTENPRFEQAVRGIGCQPVELQTPYWNLLSEAGLMHTAQEEEHKRFQAAKTVLVPEEPFSKVVDRLLRASLAACLQTTGMTVEFVKAGAIRLDSCYARSRRILKVHDRWLTKEGALAELGLDTDVTLTDVTSSTVKWLFTDALMQLPLSRFALGNEQHPAWHRRRAMTQGGQRISEYIRFKRDMVVEVKRYATDDTVFAQWNSATGWVPEADIRIEVHRESTCSALKKLLTSKQGEAKRFLALPKEEYFVLMYKSSGPKSFVVLFEGIPVVCPPTPQTNSSNTNTGVETYTSGDRIESLDILVPRDWFQGTNQTGSSAVIGIEKERPQSDRPQKRPRTESISSLGGRARSGLAPPQIGTSPADGRDNSSLRCRYSCHGCLVG</sequence>
<evidence type="ECO:0000256" key="1">
    <source>
        <dbReference type="SAM" id="MobiDB-lite"/>
    </source>
</evidence>
<evidence type="ECO:0000313" key="2">
    <source>
        <dbReference type="EMBL" id="RYO82243.1"/>
    </source>
</evidence>
<comment type="caution">
    <text evidence="2">The sequence shown here is derived from an EMBL/GenBank/DDBJ whole genome shotgun (WGS) entry which is preliminary data.</text>
</comment>
<gene>
    <name evidence="2" type="ORF">DL762_006724</name>
</gene>
<dbReference type="EMBL" id="QJNS01000222">
    <property type="protein sequence ID" value="RYO82243.1"/>
    <property type="molecule type" value="Genomic_DNA"/>
</dbReference>
<evidence type="ECO:0000313" key="3">
    <source>
        <dbReference type="Proteomes" id="UP000294003"/>
    </source>
</evidence>
<organism evidence="2 3">
    <name type="scientific">Monosporascus cannonballus</name>
    <dbReference type="NCBI Taxonomy" id="155416"/>
    <lineage>
        <taxon>Eukaryota</taxon>
        <taxon>Fungi</taxon>
        <taxon>Dikarya</taxon>
        <taxon>Ascomycota</taxon>
        <taxon>Pezizomycotina</taxon>
        <taxon>Sordariomycetes</taxon>
        <taxon>Xylariomycetidae</taxon>
        <taxon>Xylariales</taxon>
        <taxon>Xylariales incertae sedis</taxon>
        <taxon>Monosporascus</taxon>
    </lineage>
</organism>
<proteinExistence type="predicted"/>
<protein>
    <submittedName>
        <fullName evidence="2">Uncharacterized protein</fullName>
    </submittedName>
</protein>
<name>A0ABY0H186_9PEZI</name>
<keyword evidence="3" id="KW-1185">Reference proteome</keyword>
<feature type="region of interest" description="Disordered" evidence="1">
    <location>
        <begin position="726"/>
        <end position="781"/>
    </location>
</feature>